<organism evidence="2 3">
    <name type="scientific">Setomelanomma holmii</name>
    <dbReference type="NCBI Taxonomy" id="210430"/>
    <lineage>
        <taxon>Eukaryota</taxon>
        <taxon>Fungi</taxon>
        <taxon>Dikarya</taxon>
        <taxon>Ascomycota</taxon>
        <taxon>Pezizomycotina</taxon>
        <taxon>Dothideomycetes</taxon>
        <taxon>Pleosporomycetidae</taxon>
        <taxon>Pleosporales</taxon>
        <taxon>Pleosporineae</taxon>
        <taxon>Phaeosphaeriaceae</taxon>
        <taxon>Setomelanomma</taxon>
    </lineage>
</organism>
<sequence length="76" mass="8429">MRQNEDGDLIFRRKKAASVAGDKRKHAGIMEQPNKRSAIEGRNFAPLRARRAMPTGDHMEIDGPASLPASHFPSTM</sequence>
<dbReference type="EMBL" id="ML978174">
    <property type="protein sequence ID" value="KAF2032286.1"/>
    <property type="molecule type" value="Genomic_DNA"/>
</dbReference>
<protein>
    <submittedName>
        <fullName evidence="2">Uncharacterized protein</fullName>
    </submittedName>
</protein>
<dbReference type="Proteomes" id="UP000799777">
    <property type="component" value="Unassembled WGS sequence"/>
</dbReference>
<accession>A0A9P4HFX6</accession>
<evidence type="ECO:0000313" key="2">
    <source>
        <dbReference type="EMBL" id="KAF2032286.1"/>
    </source>
</evidence>
<keyword evidence="3" id="KW-1185">Reference proteome</keyword>
<feature type="region of interest" description="Disordered" evidence="1">
    <location>
        <begin position="54"/>
        <end position="76"/>
    </location>
</feature>
<dbReference type="OrthoDB" id="10373361at2759"/>
<evidence type="ECO:0000313" key="3">
    <source>
        <dbReference type="Proteomes" id="UP000799777"/>
    </source>
</evidence>
<comment type="caution">
    <text evidence="2">The sequence shown here is derived from an EMBL/GenBank/DDBJ whole genome shotgun (WGS) entry which is preliminary data.</text>
</comment>
<name>A0A9P4HFX6_9PLEO</name>
<proteinExistence type="predicted"/>
<evidence type="ECO:0000256" key="1">
    <source>
        <dbReference type="SAM" id="MobiDB-lite"/>
    </source>
</evidence>
<gene>
    <name evidence="2" type="ORF">EK21DRAFT_110231</name>
</gene>
<reference evidence="2" key="1">
    <citation type="journal article" date="2020" name="Stud. Mycol.">
        <title>101 Dothideomycetes genomes: a test case for predicting lifestyles and emergence of pathogens.</title>
        <authorList>
            <person name="Haridas S."/>
            <person name="Albert R."/>
            <person name="Binder M."/>
            <person name="Bloem J."/>
            <person name="Labutti K."/>
            <person name="Salamov A."/>
            <person name="Andreopoulos B."/>
            <person name="Baker S."/>
            <person name="Barry K."/>
            <person name="Bills G."/>
            <person name="Bluhm B."/>
            <person name="Cannon C."/>
            <person name="Castanera R."/>
            <person name="Culley D."/>
            <person name="Daum C."/>
            <person name="Ezra D."/>
            <person name="Gonzalez J."/>
            <person name="Henrissat B."/>
            <person name="Kuo A."/>
            <person name="Liang C."/>
            <person name="Lipzen A."/>
            <person name="Lutzoni F."/>
            <person name="Magnuson J."/>
            <person name="Mondo S."/>
            <person name="Nolan M."/>
            <person name="Ohm R."/>
            <person name="Pangilinan J."/>
            <person name="Park H.-J."/>
            <person name="Ramirez L."/>
            <person name="Alfaro M."/>
            <person name="Sun H."/>
            <person name="Tritt A."/>
            <person name="Yoshinaga Y."/>
            <person name="Zwiers L.-H."/>
            <person name="Turgeon B."/>
            <person name="Goodwin S."/>
            <person name="Spatafora J."/>
            <person name="Crous P."/>
            <person name="Grigoriev I."/>
        </authorList>
    </citation>
    <scope>NUCLEOTIDE SEQUENCE</scope>
    <source>
        <strain evidence="2">CBS 110217</strain>
    </source>
</reference>
<dbReference type="AlphaFoldDB" id="A0A9P4HFX6"/>